<gene>
    <name evidence="8" type="ORF">DL897_04035</name>
</gene>
<organism evidence="8 9">
    <name type="scientific">Thermoflavimicrobium daqui</name>
    <dbReference type="NCBI Taxonomy" id="2137476"/>
    <lineage>
        <taxon>Bacteria</taxon>
        <taxon>Bacillati</taxon>
        <taxon>Bacillota</taxon>
        <taxon>Bacilli</taxon>
        <taxon>Bacillales</taxon>
        <taxon>Thermoactinomycetaceae</taxon>
        <taxon>Thermoflavimicrobium</taxon>
    </lineage>
</organism>
<dbReference type="GO" id="GO:0003677">
    <property type="term" value="F:DNA binding"/>
    <property type="evidence" value="ECO:0007669"/>
    <property type="project" value="TreeGrafter"/>
</dbReference>
<dbReference type="GO" id="GO:0044027">
    <property type="term" value="P:negative regulation of gene expression via chromosomal CpG island methylation"/>
    <property type="evidence" value="ECO:0007669"/>
    <property type="project" value="TreeGrafter"/>
</dbReference>
<evidence type="ECO:0000256" key="2">
    <source>
        <dbReference type="ARBA" id="ARBA00022679"/>
    </source>
</evidence>
<dbReference type="RefSeq" id="WP_113657860.1">
    <property type="nucleotide sequence ID" value="NZ_KZ845664.1"/>
</dbReference>
<evidence type="ECO:0000256" key="7">
    <source>
        <dbReference type="RuleBase" id="RU000417"/>
    </source>
</evidence>
<evidence type="ECO:0000256" key="1">
    <source>
        <dbReference type="ARBA" id="ARBA00022603"/>
    </source>
</evidence>
<name>A0A364K798_9BACL</name>
<proteinExistence type="inferred from homology"/>
<evidence type="ECO:0000256" key="4">
    <source>
        <dbReference type="ARBA" id="ARBA00022747"/>
    </source>
</evidence>
<sequence>MNYIDLFAGAGGLSEGFIRAGFFPVAHVEMDVSATQTLCTRVAYHYLKKKNQLEIYQQYLQGKISQEQFYSTIPNSLLQTIINQEISDESIDCIFEKIEMVMKLKGIDSIDLIIGGPPCQAYSLVGRARDPYSKEHDPRNYLYKQYVKFLKKFKPKIFVFENVPGILNAGKGKLFEDIQQYLNEAGYEIEAKILDSSKFGVLQQRKRVILIGWKKKLRLSYPQFQEIAHHYLVKDLIRDFPEMKPGERIDYGSYVKEPSEYLKKYKIRSDKDPLIQHITRPHNDRDREIYYYVIDVWNREKRRLKYTELPERVQTHGNKESFLDRFKVVAQDLHFSHTVVAHIAKDGHYYIHPDIQQLRSISVREAARLQSFPDNYYFEGSRTAVFTQIGNAVPPLMAEQIAQEIKKMLIASS</sequence>
<dbReference type="EC" id="2.1.1.37" evidence="7"/>
<dbReference type="Gene3D" id="3.40.50.150">
    <property type="entry name" value="Vaccinia Virus protein VP39"/>
    <property type="match status" value="1"/>
</dbReference>
<dbReference type="PRINTS" id="PR00105">
    <property type="entry name" value="C5METTRFRASE"/>
</dbReference>
<evidence type="ECO:0000313" key="9">
    <source>
        <dbReference type="Proteomes" id="UP000251213"/>
    </source>
</evidence>
<dbReference type="InterPro" id="IPR018117">
    <property type="entry name" value="C5_DNA_meth_AS"/>
</dbReference>
<comment type="similarity">
    <text evidence="5 6">Belongs to the class I-like SAM-binding methyltransferase superfamily. C5-methyltransferase family.</text>
</comment>
<dbReference type="OrthoDB" id="9813719at2"/>
<comment type="caution">
    <text evidence="8">The sequence shown here is derived from an EMBL/GenBank/DDBJ whole genome shotgun (WGS) entry which is preliminary data.</text>
</comment>
<keyword evidence="1 5" id="KW-0489">Methyltransferase</keyword>
<dbReference type="Proteomes" id="UP000251213">
    <property type="component" value="Unassembled WGS sequence"/>
</dbReference>
<dbReference type="SUPFAM" id="SSF53335">
    <property type="entry name" value="S-adenosyl-L-methionine-dependent methyltransferases"/>
    <property type="match status" value="1"/>
</dbReference>
<dbReference type="Gene3D" id="3.90.120.10">
    <property type="entry name" value="DNA Methylase, subunit A, domain 2"/>
    <property type="match status" value="1"/>
</dbReference>
<dbReference type="GO" id="GO:0009307">
    <property type="term" value="P:DNA restriction-modification system"/>
    <property type="evidence" value="ECO:0007669"/>
    <property type="project" value="UniProtKB-KW"/>
</dbReference>
<dbReference type="GO" id="GO:0032259">
    <property type="term" value="P:methylation"/>
    <property type="evidence" value="ECO:0007669"/>
    <property type="project" value="UniProtKB-KW"/>
</dbReference>
<dbReference type="InterPro" id="IPR050390">
    <property type="entry name" value="C5-Methyltransferase"/>
</dbReference>
<dbReference type="PANTHER" id="PTHR10629">
    <property type="entry name" value="CYTOSINE-SPECIFIC METHYLTRANSFERASE"/>
    <property type="match status" value="1"/>
</dbReference>
<keyword evidence="9" id="KW-1185">Reference proteome</keyword>
<dbReference type="PROSITE" id="PS00095">
    <property type="entry name" value="C5_MTASE_2"/>
    <property type="match status" value="1"/>
</dbReference>
<accession>A0A364K798</accession>
<feature type="active site" evidence="5">
    <location>
        <position position="119"/>
    </location>
</feature>
<protein>
    <recommendedName>
        <fullName evidence="7">Cytosine-specific methyltransferase</fullName>
        <ecNumber evidence="7">2.1.1.37</ecNumber>
    </recommendedName>
</protein>
<dbReference type="PROSITE" id="PS51679">
    <property type="entry name" value="SAM_MT_C5"/>
    <property type="match status" value="1"/>
</dbReference>
<reference evidence="8 9" key="2">
    <citation type="submission" date="2018-06" db="EMBL/GenBank/DDBJ databases">
        <authorList>
            <person name="Zhirakovskaya E."/>
        </authorList>
    </citation>
    <scope>NUCLEOTIDE SEQUENCE [LARGE SCALE GENOMIC DNA]</scope>
    <source>
        <strain evidence="8 9">FBKL4.011</strain>
    </source>
</reference>
<keyword evidence="4" id="KW-0680">Restriction system</keyword>
<dbReference type="GO" id="GO:0003886">
    <property type="term" value="F:DNA (cytosine-5-)-methyltransferase activity"/>
    <property type="evidence" value="ECO:0007669"/>
    <property type="project" value="UniProtKB-EC"/>
</dbReference>
<dbReference type="PANTHER" id="PTHR10629:SF52">
    <property type="entry name" value="DNA (CYTOSINE-5)-METHYLTRANSFERASE 1"/>
    <property type="match status" value="1"/>
</dbReference>
<evidence type="ECO:0000313" key="8">
    <source>
        <dbReference type="EMBL" id="RAL26175.1"/>
    </source>
</evidence>
<keyword evidence="3 5" id="KW-0949">S-adenosyl-L-methionine</keyword>
<dbReference type="InterPro" id="IPR031303">
    <property type="entry name" value="C5_meth_CS"/>
</dbReference>
<reference evidence="8 9" key="1">
    <citation type="submission" date="2018-06" db="EMBL/GenBank/DDBJ databases">
        <title>Thermoflavimicrobium daqus sp. nov., a thermophilic microbe isolated from Moutai-flavour Daqu.</title>
        <authorList>
            <person name="Wang X."/>
            <person name="Zhou H."/>
        </authorList>
    </citation>
    <scope>NUCLEOTIDE SEQUENCE [LARGE SCALE GENOMIC DNA]</scope>
    <source>
        <strain evidence="8 9">FBKL4.011</strain>
    </source>
</reference>
<evidence type="ECO:0000256" key="3">
    <source>
        <dbReference type="ARBA" id="ARBA00022691"/>
    </source>
</evidence>
<evidence type="ECO:0000256" key="6">
    <source>
        <dbReference type="RuleBase" id="RU000416"/>
    </source>
</evidence>
<dbReference type="EMBL" id="QJKK01000002">
    <property type="protein sequence ID" value="RAL26175.1"/>
    <property type="molecule type" value="Genomic_DNA"/>
</dbReference>
<dbReference type="AlphaFoldDB" id="A0A364K798"/>
<dbReference type="InterPro" id="IPR029063">
    <property type="entry name" value="SAM-dependent_MTases_sf"/>
</dbReference>
<dbReference type="NCBIfam" id="TIGR00675">
    <property type="entry name" value="dcm"/>
    <property type="match status" value="1"/>
</dbReference>
<dbReference type="PROSITE" id="PS00094">
    <property type="entry name" value="C5_MTASE_1"/>
    <property type="match status" value="1"/>
</dbReference>
<evidence type="ECO:0000256" key="5">
    <source>
        <dbReference type="PROSITE-ProRule" id="PRU01016"/>
    </source>
</evidence>
<dbReference type="InterPro" id="IPR001525">
    <property type="entry name" value="C5_MeTfrase"/>
</dbReference>
<comment type="catalytic activity">
    <reaction evidence="7">
        <text>a 2'-deoxycytidine in DNA + S-adenosyl-L-methionine = a 5-methyl-2'-deoxycytidine in DNA + S-adenosyl-L-homocysteine + H(+)</text>
        <dbReference type="Rhea" id="RHEA:13681"/>
        <dbReference type="Rhea" id="RHEA-COMP:11369"/>
        <dbReference type="Rhea" id="RHEA-COMP:11370"/>
        <dbReference type="ChEBI" id="CHEBI:15378"/>
        <dbReference type="ChEBI" id="CHEBI:57856"/>
        <dbReference type="ChEBI" id="CHEBI:59789"/>
        <dbReference type="ChEBI" id="CHEBI:85452"/>
        <dbReference type="ChEBI" id="CHEBI:85454"/>
        <dbReference type="EC" id="2.1.1.37"/>
    </reaction>
</comment>
<keyword evidence="2 5" id="KW-0808">Transferase</keyword>
<dbReference type="Pfam" id="PF00145">
    <property type="entry name" value="DNA_methylase"/>
    <property type="match status" value="2"/>
</dbReference>